<feature type="non-terminal residue" evidence="3">
    <location>
        <position position="1"/>
    </location>
</feature>
<dbReference type="GO" id="GO:0006072">
    <property type="term" value="P:glycerol-3-phosphate metabolic process"/>
    <property type="evidence" value="ECO:0007669"/>
    <property type="project" value="TreeGrafter"/>
</dbReference>
<name>X1GCL9_9ZZZZ</name>
<dbReference type="InterPro" id="IPR002123">
    <property type="entry name" value="Plipid/glycerol_acylTrfase"/>
</dbReference>
<protein>
    <recommendedName>
        <fullName evidence="2">Phospholipid/glycerol acyltransferase domain-containing protein</fullName>
    </recommendedName>
</protein>
<dbReference type="GO" id="GO:0012505">
    <property type="term" value="C:endomembrane system"/>
    <property type="evidence" value="ECO:0007669"/>
    <property type="project" value="UniProtKB-SubCell"/>
</dbReference>
<accession>X1GCL9</accession>
<organism evidence="3">
    <name type="scientific">marine sediment metagenome</name>
    <dbReference type="NCBI Taxonomy" id="412755"/>
    <lineage>
        <taxon>unclassified sequences</taxon>
        <taxon>metagenomes</taxon>
        <taxon>ecological metagenomes</taxon>
    </lineage>
</organism>
<dbReference type="GO" id="GO:0031966">
    <property type="term" value="C:mitochondrial membrane"/>
    <property type="evidence" value="ECO:0007669"/>
    <property type="project" value="TreeGrafter"/>
</dbReference>
<feature type="domain" description="Phospholipid/glycerol acyltransferase" evidence="2">
    <location>
        <begin position="3"/>
        <end position="67"/>
    </location>
</feature>
<dbReference type="EMBL" id="BARU01015815">
    <property type="protein sequence ID" value="GAH55631.1"/>
    <property type="molecule type" value="Genomic_DNA"/>
</dbReference>
<evidence type="ECO:0000313" key="3">
    <source>
        <dbReference type="EMBL" id="GAH55631.1"/>
    </source>
</evidence>
<dbReference type="GO" id="GO:0006631">
    <property type="term" value="P:fatty acid metabolic process"/>
    <property type="evidence" value="ECO:0007669"/>
    <property type="project" value="TreeGrafter"/>
</dbReference>
<evidence type="ECO:0000256" key="1">
    <source>
        <dbReference type="ARBA" id="ARBA00004184"/>
    </source>
</evidence>
<dbReference type="GO" id="GO:0008654">
    <property type="term" value="P:phospholipid biosynthetic process"/>
    <property type="evidence" value="ECO:0007669"/>
    <property type="project" value="TreeGrafter"/>
</dbReference>
<dbReference type="PANTHER" id="PTHR12563">
    <property type="entry name" value="GLYCEROL-3-PHOSPHATE ACYLTRANSFERASE"/>
    <property type="match status" value="1"/>
</dbReference>
<dbReference type="GO" id="GO:0004366">
    <property type="term" value="F:glycerol-3-phosphate O-acyltransferase activity"/>
    <property type="evidence" value="ECO:0007669"/>
    <property type="project" value="TreeGrafter"/>
</dbReference>
<dbReference type="SUPFAM" id="SSF69593">
    <property type="entry name" value="Glycerol-3-phosphate (1)-acyltransferase"/>
    <property type="match status" value="1"/>
</dbReference>
<dbReference type="PANTHER" id="PTHR12563:SF17">
    <property type="entry name" value="DIHYDROXYACETONE PHOSPHATE ACYLTRANSFERASE"/>
    <property type="match status" value="1"/>
</dbReference>
<sequence length="76" mass="8776">ARLYAQVFTRYIKELLEEGHPLEFYIEGGRSRSGKLILPKIGFLSILLQAYKEGYCDDLVFVPASISYDRIMEEKS</sequence>
<dbReference type="AlphaFoldDB" id="X1GCL9"/>
<evidence type="ECO:0000259" key="2">
    <source>
        <dbReference type="Pfam" id="PF01553"/>
    </source>
</evidence>
<gene>
    <name evidence="3" type="ORF">S03H2_26893</name>
</gene>
<comment type="subcellular location">
    <subcellularLocation>
        <location evidence="1">Endomembrane system</location>
        <topology evidence="1">Peripheral membrane protein</topology>
    </subcellularLocation>
</comment>
<dbReference type="InterPro" id="IPR022284">
    <property type="entry name" value="GPAT/DHAPAT"/>
</dbReference>
<reference evidence="3" key="1">
    <citation type="journal article" date="2014" name="Front. Microbiol.">
        <title>High frequency of phylogenetically diverse reductive dehalogenase-homologous genes in deep subseafloor sedimentary metagenomes.</title>
        <authorList>
            <person name="Kawai M."/>
            <person name="Futagami T."/>
            <person name="Toyoda A."/>
            <person name="Takaki Y."/>
            <person name="Nishi S."/>
            <person name="Hori S."/>
            <person name="Arai W."/>
            <person name="Tsubouchi T."/>
            <person name="Morono Y."/>
            <person name="Uchiyama I."/>
            <person name="Ito T."/>
            <person name="Fujiyama A."/>
            <person name="Inagaki F."/>
            <person name="Takami H."/>
        </authorList>
    </citation>
    <scope>NUCLEOTIDE SEQUENCE</scope>
    <source>
        <strain evidence="3">Expedition CK06-06</strain>
    </source>
</reference>
<dbReference type="GO" id="GO:0019432">
    <property type="term" value="P:triglyceride biosynthetic process"/>
    <property type="evidence" value="ECO:0007669"/>
    <property type="project" value="TreeGrafter"/>
</dbReference>
<proteinExistence type="predicted"/>
<dbReference type="Pfam" id="PF01553">
    <property type="entry name" value="Acyltransferase"/>
    <property type="match status" value="1"/>
</dbReference>
<comment type="caution">
    <text evidence="3">The sequence shown here is derived from an EMBL/GenBank/DDBJ whole genome shotgun (WGS) entry which is preliminary data.</text>
</comment>
<feature type="non-terminal residue" evidence="3">
    <location>
        <position position="76"/>
    </location>
</feature>